<reference evidence="3 4" key="1">
    <citation type="submission" date="2006-02" db="EMBL/GenBank/DDBJ databases">
        <authorList>
            <person name="Waterbury J."/>
            <person name="Ferriera S."/>
            <person name="Johnson J."/>
            <person name="Kravitz S."/>
            <person name="Halpern A."/>
            <person name="Remington K."/>
            <person name="Beeson K."/>
            <person name="Tran B."/>
            <person name="Rogers Y.-H."/>
            <person name="Friedman R."/>
            <person name="Venter J.C."/>
        </authorList>
    </citation>
    <scope>NUCLEOTIDE SEQUENCE [LARGE SCALE GENOMIC DNA]</scope>
    <source>
        <strain evidence="3 4">Nb-231</strain>
    </source>
</reference>
<evidence type="ECO:0000259" key="2">
    <source>
        <dbReference type="Pfam" id="PF13439"/>
    </source>
</evidence>
<keyword evidence="4" id="KW-1185">Reference proteome</keyword>
<dbReference type="STRING" id="314278.NB231_13926"/>
<evidence type="ECO:0000313" key="4">
    <source>
        <dbReference type="Proteomes" id="UP000003374"/>
    </source>
</evidence>
<comment type="caution">
    <text evidence="3">The sequence shown here is derived from an EMBL/GenBank/DDBJ whole genome shotgun (WGS) entry which is preliminary data.</text>
</comment>
<dbReference type="Proteomes" id="UP000003374">
    <property type="component" value="Unassembled WGS sequence"/>
</dbReference>
<dbReference type="PANTHER" id="PTHR45947:SF3">
    <property type="entry name" value="SULFOQUINOVOSYL TRANSFERASE SQD2"/>
    <property type="match status" value="1"/>
</dbReference>
<dbReference type="Pfam" id="PF00534">
    <property type="entry name" value="Glycos_transf_1"/>
    <property type="match status" value="1"/>
</dbReference>
<dbReference type="Pfam" id="PF13439">
    <property type="entry name" value="Glyco_transf_4"/>
    <property type="match status" value="1"/>
</dbReference>
<dbReference type="InterPro" id="IPR001296">
    <property type="entry name" value="Glyco_trans_1"/>
</dbReference>
<feature type="domain" description="Glycosyl transferase family 1" evidence="1">
    <location>
        <begin position="177"/>
        <end position="337"/>
    </location>
</feature>
<dbReference type="GO" id="GO:0016757">
    <property type="term" value="F:glycosyltransferase activity"/>
    <property type="evidence" value="ECO:0007669"/>
    <property type="project" value="InterPro"/>
</dbReference>
<evidence type="ECO:0000259" key="1">
    <source>
        <dbReference type="Pfam" id="PF00534"/>
    </source>
</evidence>
<dbReference type="SUPFAM" id="SSF53756">
    <property type="entry name" value="UDP-Glycosyltransferase/glycogen phosphorylase"/>
    <property type="match status" value="1"/>
</dbReference>
<dbReference type="OrthoDB" id="9805661at2"/>
<dbReference type="InterPro" id="IPR028098">
    <property type="entry name" value="Glyco_trans_4-like_N"/>
</dbReference>
<name>A4BV11_9GAMM</name>
<dbReference type="Gene3D" id="3.40.50.2000">
    <property type="entry name" value="Glycogen Phosphorylase B"/>
    <property type="match status" value="2"/>
</dbReference>
<evidence type="ECO:0000313" key="3">
    <source>
        <dbReference type="EMBL" id="EAR20432.1"/>
    </source>
</evidence>
<dbReference type="RefSeq" id="WP_005003658.1">
    <property type="nucleotide sequence ID" value="NZ_CH672427.1"/>
</dbReference>
<accession>A4BV11</accession>
<dbReference type="EMBL" id="AAOF01000022">
    <property type="protein sequence ID" value="EAR20432.1"/>
    <property type="molecule type" value="Genomic_DNA"/>
</dbReference>
<organism evidence="3 4">
    <name type="scientific">Nitrococcus mobilis Nb-231</name>
    <dbReference type="NCBI Taxonomy" id="314278"/>
    <lineage>
        <taxon>Bacteria</taxon>
        <taxon>Pseudomonadati</taxon>
        <taxon>Pseudomonadota</taxon>
        <taxon>Gammaproteobacteria</taxon>
        <taxon>Chromatiales</taxon>
        <taxon>Ectothiorhodospiraceae</taxon>
        <taxon>Nitrococcus</taxon>
    </lineage>
</organism>
<dbReference type="AlphaFoldDB" id="A4BV11"/>
<protein>
    <submittedName>
        <fullName evidence="3">Glycosyl transferase, group 1 family protein</fullName>
    </submittedName>
</protein>
<gene>
    <name evidence="3" type="ORF">NB231_13926</name>
</gene>
<dbReference type="PANTHER" id="PTHR45947">
    <property type="entry name" value="SULFOQUINOVOSYL TRANSFERASE SQD2"/>
    <property type="match status" value="1"/>
</dbReference>
<dbReference type="InterPro" id="IPR050194">
    <property type="entry name" value="Glycosyltransferase_grp1"/>
</dbReference>
<feature type="domain" description="Glycosyltransferase subfamily 4-like N-terminal" evidence="2">
    <location>
        <begin position="15"/>
        <end position="162"/>
    </location>
</feature>
<proteinExistence type="predicted"/>
<sequence length="372" mass="40785">MKVLHVESGRHLYGGALQVLFLLRGLQGLVTEQVLVCPPDSAIRQRGGAYADRVHAVPMRGDGDLLLIPRLRRVLRTEQPDLVHLHSRRGADVLGGIAARLAGIPVIVSRRVDNPEPRWQVAVKYRLHSHVVTISEAIRQVLLAAGLPSEKVTCVPSAVDSELYRPQAEYAWFRQTFALSRDERTVGMVAQFIPRKGHRVLLEAIPQVLRRHPQTRFLLFGQGPRQSAIRRSAERQGWAQRVVFAGCRDDLPRILPCLDLLVHPAFLEGLGVSLLQAAACGLPVVASRVGGIPEVVRPGENGELVAPGDAEQLAVAINRLLADRELAARYGQAGRERVLRSFSIRAMAEGNAAVYARVLGRTRALPSHPGLA</sequence>
<dbReference type="eggNOG" id="COG0438">
    <property type="taxonomic scope" value="Bacteria"/>
</dbReference>
<dbReference type="HOGENOM" id="CLU_009583_0_4_6"/>
<keyword evidence="3" id="KW-0808">Transferase</keyword>